<dbReference type="Proteomes" id="UP000249688">
    <property type="component" value="Unassembled WGS sequence"/>
</dbReference>
<keyword evidence="8" id="KW-0378">Hydrolase</keyword>
<comment type="pathway">
    <text evidence="2">Glycan biosynthesis; alginate biosynthesis.</text>
</comment>
<keyword evidence="6" id="KW-0016">Alginate biosynthesis</keyword>
<evidence type="ECO:0000259" key="7">
    <source>
        <dbReference type="Pfam" id="PF16822"/>
    </source>
</evidence>
<comment type="subcellular location">
    <subcellularLocation>
        <location evidence="1">Periplasm</location>
    </subcellularLocation>
</comment>
<feature type="domain" description="AlgX/AlgJ SGNH hydrolase-like" evidence="7">
    <location>
        <begin position="43"/>
        <end position="179"/>
    </location>
</feature>
<dbReference type="GO" id="GO:0016740">
    <property type="term" value="F:transferase activity"/>
    <property type="evidence" value="ECO:0007669"/>
    <property type="project" value="UniProtKB-KW"/>
</dbReference>
<keyword evidence="5" id="KW-0574">Periplasm</keyword>
<name>A0A2W7JRJ1_9PROT</name>
<keyword evidence="3 8" id="KW-0808">Transferase</keyword>
<keyword evidence="9" id="KW-1185">Reference proteome</keyword>
<dbReference type="GO" id="GO:0042597">
    <property type="term" value="C:periplasmic space"/>
    <property type="evidence" value="ECO:0007669"/>
    <property type="project" value="UniProtKB-SubCell"/>
</dbReference>
<protein>
    <submittedName>
        <fullName evidence="8">Acetyltransferase AlgX (SGNH hydrolase-like protein)</fullName>
    </submittedName>
</protein>
<comment type="caution">
    <text evidence="8">The sequence shown here is derived from an EMBL/GenBank/DDBJ whole genome shotgun (WGS) entry which is preliminary data.</text>
</comment>
<gene>
    <name evidence="8" type="ORF">C8P66_14714</name>
</gene>
<proteinExistence type="predicted"/>
<dbReference type="AlphaFoldDB" id="A0A2W7JRJ1"/>
<keyword evidence="4" id="KW-0732">Signal</keyword>
<dbReference type="UniPathway" id="UPA00286"/>
<evidence type="ECO:0000313" key="8">
    <source>
        <dbReference type="EMBL" id="PZW37023.1"/>
    </source>
</evidence>
<evidence type="ECO:0000256" key="3">
    <source>
        <dbReference type="ARBA" id="ARBA00022679"/>
    </source>
</evidence>
<dbReference type="Pfam" id="PF16822">
    <property type="entry name" value="ALGX"/>
    <property type="match status" value="1"/>
</dbReference>
<dbReference type="InterPro" id="IPR031811">
    <property type="entry name" value="ALGX/ALGJ_SGNH-like"/>
</dbReference>
<dbReference type="EMBL" id="QKYU01000047">
    <property type="protein sequence ID" value="PZW37023.1"/>
    <property type="molecule type" value="Genomic_DNA"/>
</dbReference>
<evidence type="ECO:0000256" key="4">
    <source>
        <dbReference type="ARBA" id="ARBA00022729"/>
    </source>
</evidence>
<evidence type="ECO:0000313" key="9">
    <source>
        <dbReference type="Proteomes" id="UP000249688"/>
    </source>
</evidence>
<accession>A0A2W7JRJ1</accession>
<reference evidence="8 9" key="1">
    <citation type="submission" date="2018-06" db="EMBL/GenBank/DDBJ databases">
        <title>Genomic Encyclopedia of Archaeal and Bacterial Type Strains, Phase II (KMG-II): from individual species to whole genera.</title>
        <authorList>
            <person name="Goeker M."/>
        </authorList>
    </citation>
    <scope>NUCLEOTIDE SEQUENCE [LARGE SCALE GENOMIC DNA]</scope>
    <source>
        <strain evidence="8 9">DSM 24525</strain>
    </source>
</reference>
<evidence type="ECO:0000256" key="5">
    <source>
        <dbReference type="ARBA" id="ARBA00022764"/>
    </source>
</evidence>
<sequence length="232" mass="25051">MAIDMSAWHTESEVLIGADQELYLAGGNHGVLRFATGEVVIRDDSIANMQANLQGRREAAARGGFAFAHMIAPEKYRVVTDAFPLASTGSLARQYADGGCVGVIDPVAEMRAETEGRTYYRTDTHWAPHGKIIAARLVALAGERDPADVAAAEQAMRNCLAPAPQAFCGDLGRKLDPKQDEPTVIIRVPHAIRTFENGLPHDYQRPVNDGRLVLTESDAPTARGTLLIFGDS</sequence>
<dbReference type="GO" id="GO:0016787">
    <property type="term" value="F:hydrolase activity"/>
    <property type="evidence" value="ECO:0007669"/>
    <property type="project" value="UniProtKB-KW"/>
</dbReference>
<evidence type="ECO:0000256" key="2">
    <source>
        <dbReference type="ARBA" id="ARBA00005182"/>
    </source>
</evidence>
<organism evidence="8 9">
    <name type="scientific">Humitalea rosea</name>
    <dbReference type="NCBI Taxonomy" id="990373"/>
    <lineage>
        <taxon>Bacteria</taxon>
        <taxon>Pseudomonadati</taxon>
        <taxon>Pseudomonadota</taxon>
        <taxon>Alphaproteobacteria</taxon>
        <taxon>Acetobacterales</taxon>
        <taxon>Roseomonadaceae</taxon>
        <taxon>Humitalea</taxon>
    </lineage>
</organism>
<evidence type="ECO:0000256" key="6">
    <source>
        <dbReference type="ARBA" id="ARBA00022841"/>
    </source>
</evidence>
<dbReference type="GO" id="GO:0042121">
    <property type="term" value="P:alginic acid biosynthetic process"/>
    <property type="evidence" value="ECO:0007669"/>
    <property type="project" value="UniProtKB-UniPathway"/>
</dbReference>
<evidence type="ECO:0000256" key="1">
    <source>
        <dbReference type="ARBA" id="ARBA00004418"/>
    </source>
</evidence>